<dbReference type="GO" id="GO:0004197">
    <property type="term" value="F:cysteine-type endopeptidase activity"/>
    <property type="evidence" value="ECO:0007669"/>
    <property type="project" value="InterPro"/>
</dbReference>
<reference evidence="6" key="1">
    <citation type="submission" date="2020-05" db="EMBL/GenBank/DDBJ databases">
        <title>Mycena genomes resolve the evolution of fungal bioluminescence.</title>
        <authorList>
            <person name="Tsai I.J."/>
        </authorList>
    </citation>
    <scope>NUCLEOTIDE SEQUENCE</scope>
    <source>
        <strain evidence="6">160909Yilan</strain>
    </source>
</reference>
<sequence length="453" mass="50170">MSYRDRDNGYDDSGSDDGDNYGGRDDGNYDSGSDDGDYRGQGAYQQDDQDYEIIHSNVPIRRAGGYQQDNYAPNNDAYLERSSYQQGRGSQQDDNYDSGSEDGDYARDRGAQRGASSYSQSRSRDAPSGQYDVTEPGELPPGPDESGERPYPGDYIVPSGNTPTRYDSNQAWDANVGPAHIQSQTAARVQPPTSEYSQMTGKRRAVLVGINYLNSEEELHGCENDVQNMKRYLTESCGYRSSDIWVLTEDEDPESHPTRDNMISAMQWLTKGAQRHDALFFHYSGHGGRRPGGSGIYTDQIYPCDHAQNGTLRATKLYDLLVKPLPAGCRLTTIFDACHSASALGLPFSYNHTGSYDSGVSSRASAADVIEFSGCQDDQTSADATEDNQPQGAMTWAFLTALHKSPRITYRQLLVSIREVLRDQVNDDGTPKYPQIPQLSSSHRMETNLLFVM</sequence>
<dbReference type="PANTHER" id="PTHR48104">
    <property type="entry name" value="METACASPASE-4"/>
    <property type="match status" value="1"/>
</dbReference>
<comment type="caution">
    <text evidence="6">The sequence shown here is derived from an EMBL/GenBank/DDBJ whole genome shotgun (WGS) entry which is preliminary data.</text>
</comment>
<dbReference type="Proteomes" id="UP000623467">
    <property type="component" value="Unassembled WGS sequence"/>
</dbReference>
<name>A0A8H7CM06_9AGAR</name>
<evidence type="ECO:0000313" key="6">
    <source>
        <dbReference type="EMBL" id="KAF7342640.1"/>
    </source>
</evidence>
<dbReference type="OrthoDB" id="3223806at2759"/>
<keyword evidence="3" id="KW-0645">Protease</keyword>
<dbReference type="InterPro" id="IPR050452">
    <property type="entry name" value="Metacaspase"/>
</dbReference>
<dbReference type="AlphaFoldDB" id="A0A8H7CM06"/>
<feature type="compositionally biased region" description="Low complexity" evidence="4">
    <location>
        <begin position="81"/>
        <end position="92"/>
    </location>
</feature>
<keyword evidence="7" id="KW-1185">Reference proteome</keyword>
<proteinExistence type="inferred from homology"/>
<evidence type="ECO:0000256" key="1">
    <source>
        <dbReference type="ARBA" id="ARBA00009005"/>
    </source>
</evidence>
<dbReference type="GO" id="GO:0005737">
    <property type="term" value="C:cytoplasm"/>
    <property type="evidence" value="ECO:0007669"/>
    <property type="project" value="TreeGrafter"/>
</dbReference>
<comment type="similarity">
    <text evidence="1">Belongs to the peptidase C14B family.</text>
</comment>
<evidence type="ECO:0000259" key="5">
    <source>
        <dbReference type="Pfam" id="PF00656"/>
    </source>
</evidence>
<evidence type="ECO:0000256" key="4">
    <source>
        <dbReference type="SAM" id="MobiDB-lite"/>
    </source>
</evidence>
<dbReference type="GO" id="GO:0006508">
    <property type="term" value="P:proteolysis"/>
    <property type="evidence" value="ECO:0007669"/>
    <property type="project" value="InterPro"/>
</dbReference>
<dbReference type="InterPro" id="IPR011600">
    <property type="entry name" value="Pept_C14_caspase"/>
</dbReference>
<dbReference type="EMBL" id="JACAZH010000025">
    <property type="protein sequence ID" value="KAF7342640.1"/>
    <property type="molecule type" value="Genomic_DNA"/>
</dbReference>
<feature type="compositionally biased region" description="Acidic residues" evidence="4">
    <location>
        <begin position="94"/>
        <end position="103"/>
    </location>
</feature>
<gene>
    <name evidence="6" type="ORF">MSAN_02020800</name>
</gene>
<evidence type="ECO:0000313" key="7">
    <source>
        <dbReference type="Proteomes" id="UP000623467"/>
    </source>
</evidence>
<evidence type="ECO:0000256" key="3">
    <source>
        <dbReference type="ARBA" id="ARBA00022807"/>
    </source>
</evidence>
<dbReference type="Pfam" id="PF00656">
    <property type="entry name" value="Peptidase_C14"/>
    <property type="match status" value="1"/>
</dbReference>
<dbReference type="SUPFAM" id="SSF52129">
    <property type="entry name" value="Caspase-like"/>
    <property type="match status" value="1"/>
</dbReference>
<dbReference type="Gene3D" id="3.40.50.12660">
    <property type="match status" value="1"/>
</dbReference>
<dbReference type="GO" id="GO:0006915">
    <property type="term" value="P:apoptotic process"/>
    <property type="evidence" value="ECO:0007669"/>
    <property type="project" value="UniProtKB-KW"/>
</dbReference>
<keyword evidence="2" id="KW-0053">Apoptosis</keyword>
<dbReference type="PANTHER" id="PTHR48104:SF30">
    <property type="entry name" value="METACASPASE-1"/>
    <property type="match status" value="1"/>
</dbReference>
<feature type="domain" description="Peptidase C14 caspase" evidence="5">
    <location>
        <begin position="202"/>
        <end position="443"/>
    </location>
</feature>
<keyword evidence="3" id="KW-0788">Thiol protease</keyword>
<protein>
    <submittedName>
        <fullName evidence="6">Metacaspase</fullName>
    </submittedName>
</protein>
<accession>A0A8H7CM06</accession>
<organism evidence="6 7">
    <name type="scientific">Mycena sanguinolenta</name>
    <dbReference type="NCBI Taxonomy" id="230812"/>
    <lineage>
        <taxon>Eukaryota</taxon>
        <taxon>Fungi</taxon>
        <taxon>Dikarya</taxon>
        <taxon>Basidiomycota</taxon>
        <taxon>Agaricomycotina</taxon>
        <taxon>Agaricomycetes</taxon>
        <taxon>Agaricomycetidae</taxon>
        <taxon>Agaricales</taxon>
        <taxon>Marasmiineae</taxon>
        <taxon>Mycenaceae</taxon>
        <taxon>Mycena</taxon>
    </lineage>
</organism>
<feature type="region of interest" description="Disordered" evidence="4">
    <location>
        <begin position="1"/>
        <end position="164"/>
    </location>
</feature>
<evidence type="ECO:0000256" key="2">
    <source>
        <dbReference type="ARBA" id="ARBA00022703"/>
    </source>
</evidence>
<keyword evidence="3" id="KW-0378">Hydrolase</keyword>
<dbReference type="InterPro" id="IPR029030">
    <property type="entry name" value="Caspase-like_dom_sf"/>
</dbReference>